<proteinExistence type="predicted"/>
<dbReference type="RefSeq" id="WP_155667834.1">
    <property type="nucleotide sequence ID" value="NZ_WOCA01000003.1"/>
</dbReference>
<evidence type="ECO:0000313" key="2">
    <source>
        <dbReference type="Proteomes" id="UP000469125"/>
    </source>
</evidence>
<protein>
    <submittedName>
        <fullName evidence="1">Uncharacterized protein</fullName>
    </submittedName>
</protein>
<accession>A0A6N8FE00</accession>
<reference evidence="1 2" key="1">
    <citation type="submission" date="2019-11" db="EMBL/GenBank/DDBJ databases">
        <authorList>
            <person name="Li X."/>
        </authorList>
    </citation>
    <scope>NUCLEOTIDE SEQUENCE [LARGE SCALE GENOMIC DNA]</scope>
    <source>
        <strain evidence="1 2">L9</strain>
    </source>
</reference>
<dbReference type="AlphaFoldDB" id="A0A6N8FE00"/>
<keyword evidence="2" id="KW-1185">Reference proteome</keyword>
<comment type="caution">
    <text evidence="1">The sequence shown here is derived from an EMBL/GenBank/DDBJ whole genome shotgun (WGS) entry which is preliminary data.</text>
</comment>
<name>A0A6N8FE00_9BACI</name>
<dbReference type="EMBL" id="WOCA01000003">
    <property type="protein sequence ID" value="MUK87892.1"/>
    <property type="molecule type" value="Genomic_DNA"/>
</dbReference>
<evidence type="ECO:0000313" key="1">
    <source>
        <dbReference type="EMBL" id="MUK87892.1"/>
    </source>
</evidence>
<organism evidence="1 2">
    <name type="scientific">Ornithinibacillus caprae</name>
    <dbReference type="NCBI Taxonomy" id="2678566"/>
    <lineage>
        <taxon>Bacteria</taxon>
        <taxon>Bacillati</taxon>
        <taxon>Bacillota</taxon>
        <taxon>Bacilli</taxon>
        <taxon>Bacillales</taxon>
        <taxon>Bacillaceae</taxon>
        <taxon>Ornithinibacillus</taxon>
    </lineage>
</organism>
<sequence>MKSNIDIYESMYQEFNPIKHINSRIKEMEIKSEYGAVVASKWTEFVHQSLINEAYPVVHPIGQETFSLFVEFPTGVFEYALDIDGATSLINEKKIVPLTFSPLEIFMSVDQGNINTDPNRIKPNHKNPVMVLQSEYLTNNKPYCINGNHRIFEAYRNNNEQIEVFVFKDMEFVPFIYDDLSKAMYFFEIDYDNVMNNKRNYIRNEKGSFANEFYEF</sequence>
<dbReference type="Proteomes" id="UP000469125">
    <property type="component" value="Unassembled WGS sequence"/>
</dbReference>
<gene>
    <name evidence="1" type="ORF">GMD78_05700</name>
</gene>